<dbReference type="RefSeq" id="XP_024331175.1">
    <property type="nucleotide sequence ID" value="XM_024474560.1"/>
</dbReference>
<name>A0A0F9WR97_9MICR</name>
<dbReference type="Proteomes" id="UP000034350">
    <property type="component" value="Unassembled WGS sequence"/>
</dbReference>
<evidence type="ECO:0000313" key="2">
    <source>
        <dbReference type="Proteomes" id="UP000034350"/>
    </source>
</evidence>
<organism evidence="1 2">
    <name type="scientific">Vairimorpha ceranae</name>
    <dbReference type="NCBI Taxonomy" id="40302"/>
    <lineage>
        <taxon>Eukaryota</taxon>
        <taxon>Fungi</taxon>
        <taxon>Fungi incertae sedis</taxon>
        <taxon>Microsporidia</taxon>
        <taxon>Nosematidae</taxon>
        <taxon>Vairimorpha</taxon>
    </lineage>
</organism>
<comment type="caution">
    <text evidence="1">The sequence shown here is derived from an EMBL/GenBank/DDBJ whole genome shotgun (WGS) entry which is preliminary data.</text>
</comment>
<dbReference type="EMBL" id="JPQZ01000021">
    <property type="protein sequence ID" value="KKO75433.1"/>
    <property type="molecule type" value="Genomic_DNA"/>
</dbReference>
<sequence length="44" mass="5323">MKSTCNFEKFTINENLQSEDIQNALKDHKFIEIEEIEDFINKFK</sequence>
<reference evidence="1 2" key="1">
    <citation type="journal article" date="2015" name="Environ. Microbiol.">
        <title>Genome analyses suggest the presence of polyploidy and recent human-driven expansions in eight global populations of the honeybee pathogen Nosema ceranae.</title>
        <authorList>
            <person name="Pelin A."/>
            <person name="Selman M."/>
            <person name="Aris-Brosou S."/>
            <person name="Farinelli L."/>
            <person name="Corradi N."/>
        </authorList>
    </citation>
    <scope>NUCLEOTIDE SEQUENCE [LARGE SCALE GENOMIC DNA]</scope>
    <source>
        <strain evidence="1 2">PA08 1199</strain>
    </source>
</reference>
<dbReference type="AlphaFoldDB" id="A0A0F9WR97"/>
<proteinExistence type="predicted"/>
<protein>
    <submittedName>
        <fullName evidence="1">Uncharacterized protein</fullName>
    </submittedName>
</protein>
<accession>A0A0F9WR97</accession>
<gene>
    <name evidence="1" type="ORF">AAJ76_2100013625</name>
</gene>
<keyword evidence="2" id="KW-1185">Reference proteome</keyword>
<evidence type="ECO:0000313" key="1">
    <source>
        <dbReference type="EMBL" id="KKO75433.1"/>
    </source>
</evidence>
<dbReference type="VEuPathDB" id="MicrosporidiaDB:AAJ76_2100013625"/>
<dbReference type="GeneID" id="36319484"/>